<evidence type="ECO:0000313" key="2">
    <source>
        <dbReference type="EMBL" id="MBD3866651.1"/>
    </source>
</evidence>
<name>A0A8J6XTP4_9BACT</name>
<evidence type="ECO:0000259" key="1">
    <source>
        <dbReference type="PROSITE" id="PS50853"/>
    </source>
</evidence>
<dbReference type="SUPFAM" id="SSF49265">
    <property type="entry name" value="Fibronectin type III"/>
    <property type="match status" value="1"/>
</dbReference>
<gene>
    <name evidence="2" type="ORF">IFK94_00860</name>
</gene>
<evidence type="ECO:0000313" key="3">
    <source>
        <dbReference type="Proteomes" id="UP000648239"/>
    </source>
</evidence>
<dbReference type="Pfam" id="PF00041">
    <property type="entry name" value="fn3"/>
    <property type="match status" value="1"/>
</dbReference>
<reference evidence="2 3" key="1">
    <citation type="submission" date="2020-08" db="EMBL/GenBank/DDBJ databases">
        <title>Acidobacteriota in marine sediments use diverse sulfur dissimilation pathways.</title>
        <authorList>
            <person name="Wasmund K."/>
        </authorList>
    </citation>
    <scope>NUCLEOTIDE SEQUENCE [LARGE SCALE GENOMIC DNA]</scope>
    <source>
        <strain evidence="2">MAG AM4</strain>
    </source>
</reference>
<dbReference type="InterPro" id="IPR003961">
    <property type="entry name" value="FN3_dom"/>
</dbReference>
<sequence length="322" mass="34611">APVLGEWYQVSSEIGSFLSVPGPYKHQTSIGMRTEHYDDRTTILFPHSDMEWDSEPGDRGAFREEWSQLTDSQNYLSCVDPYLDTITPIQEYTYYMLASGFAGSNAGSAVIGDRGSALSQCISGEVKDSAPPSGNPCVPGLQASYGGDGGIVSLDATTCPDQIGWNLYQELGGGSRKLLSSMGPGVVYQDSSFELNEQRTYSATTFSENCEESGTSQSVTVLHNDTVAPDPPEELSFTLAGNSLTVNWAWPYTGDVDGYKLYIGSESGGPYIQAHSGVLNRLLESYTVQSISGGTTHYVVMKSLDASGNESAYSNELVVVVP</sequence>
<dbReference type="InterPro" id="IPR013783">
    <property type="entry name" value="Ig-like_fold"/>
</dbReference>
<dbReference type="PROSITE" id="PS50853">
    <property type="entry name" value="FN3"/>
    <property type="match status" value="1"/>
</dbReference>
<protein>
    <recommendedName>
        <fullName evidence="1">Fibronectin type-III domain-containing protein</fullName>
    </recommendedName>
</protein>
<organism evidence="2 3">
    <name type="scientific">Candidatus Polarisedimenticola svalbardensis</name>
    <dbReference type="NCBI Taxonomy" id="2886004"/>
    <lineage>
        <taxon>Bacteria</taxon>
        <taxon>Pseudomonadati</taxon>
        <taxon>Acidobacteriota</taxon>
        <taxon>Candidatus Polarisedimenticolia</taxon>
        <taxon>Candidatus Polarisedimenticolales</taxon>
        <taxon>Candidatus Polarisedimenticolaceae</taxon>
        <taxon>Candidatus Polarisedimenticola</taxon>
    </lineage>
</organism>
<dbReference type="Proteomes" id="UP000648239">
    <property type="component" value="Unassembled WGS sequence"/>
</dbReference>
<dbReference type="EMBL" id="JACXWD010000001">
    <property type="protein sequence ID" value="MBD3866651.1"/>
    <property type="molecule type" value="Genomic_DNA"/>
</dbReference>
<feature type="non-terminal residue" evidence="2">
    <location>
        <position position="1"/>
    </location>
</feature>
<dbReference type="InterPro" id="IPR036116">
    <property type="entry name" value="FN3_sf"/>
</dbReference>
<dbReference type="AlphaFoldDB" id="A0A8J6XTP4"/>
<comment type="caution">
    <text evidence="2">The sequence shown here is derived from an EMBL/GenBank/DDBJ whole genome shotgun (WGS) entry which is preliminary data.</text>
</comment>
<feature type="domain" description="Fibronectin type-III" evidence="1">
    <location>
        <begin position="228"/>
        <end position="322"/>
    </location>
</feature>
<dbReference type="Gene3D" id="2.60.40.10">
    <property type="entry name" value="Immunoglobulins"/>
    <property type="match status" value="1"/>
</dbReference>
<accession>A0A8J6XTP4</accession>
<proteinExistence type="predicted"/>